<dbReference type="GO" id="GO:0016746">
    <property type="term" value="F:acyltransferase activity"/>
    <property type="evidence" value="ECO:0007669"/>
    <property type="project" value="UniProtKB-KW"/>
</dbReference>
<evidence type="ECO:0000259" key="3">
    <source>
        <dbReference type="PROSITE" id="PS50263"/>
    </source>
</evidence>
<keyword evidence="1" id="KW-0378">Hydrolase</keyword>
<dbReference type="RefSeq" id="WP_012465963.1">
    <property type="nucleotide sequence ID" value="NC_010803.1"/>
</dbReference>
<dbReference type="Pfam" id="PF00795">
    <property type="entry name" value="CN_hydrolase"/>
    <property type="match status" value="1"/>
</dbReference>
<evidence type="ECO:0000256" key="1">
    <source>
        <dbReference type="ARBA" id="ARBA00022801"/>
    </source>
</evidence>
<dbReference type="PANTHER" id="PTHR43674:SF16">
    <property type="entry name" value="CARBON-NITROGEN FAMILY, PUTATIVE (AFU_ORTHOLOGUE AFUA_5G02350)-RELATED"/>
    <property type="match status" value="1"/>
</dbReference>
<dbReference type="InterPro" id="IPR050345">
    <property type="entry name" value="Aliph_Amidase/BUP"/>
</dbReference>
<dbReference type="AlphaFoldDB" id="B3EC09"/>
<dbReference type="HOGENOM" id="CLU_033802_0_0_10"/>
<name>B3EC09_CHLL2</name>
<proteinExistence type="predicted"/>
<dbReference type="Proteomes" id="UP000008841">
    <property type="component" value="Chromosome"/>
</dbReference>
<dbReference type="OrthoDB" id="9811121at2"/>
<sequence length="518" mass="56912">MEQLKIALIHLDVRYADTEHNRRQLVELNREAAENGARILVNTELAVSGYSFSSLGEVAPYAEPQNGPTARALAEIATMHGCYIALGYAEEDPATGIYYNAVAVIGPDGMPVLNYRKITAEVRWACAGDPLQRNVFDTPWGRVGVMICSDTYYGSIPRMSALRGADLLLVSANWPGGSLDPKEIWQARARENGFFLAACNRTGRDRTMECEDACSCVYAADGGVMLEAASPFSTVFHASLPLVEGRIPSERAVRLRHRTPERYRALYLDMRYATDMTAYCRLPGPGMLQLLCQPVQDGAFPDERCFEGIFSRSGSARPELVVLSAIGSCGFEEARLKLLDAAGRYETAFCTGFSGDGGRMRLLFCDSRGRVRTRIAGHDDFDCIDLAHARIALAGKEELYHPEAAITLAKGGCDLVVTPADFLDDHDRRVLGSRSIEQVAIAACASNRSFVSVPPVEHYRWAESCAEGGEPCCVQLDVPALRRKHFYDRLDTALLLEKTSSPERTVSPEHGQNTKILP</sequence>
<dbReference type="STRING" id="290315.Clim_1008"/>
<dbReference type="PROSITE" id="PS50263">
    <property type="entry name" value="CN_HYDROLASE"/>
    <property type="match status" value="1"/>
</dbReference>
<evidence type="ECO:0000256" key="2">
    <source>
        <dbReference type="SAM" id="MobiDB-lite"/>
    </source>
</evidence>
<accession>B3EC09</accession>
<dbReference type="InterPro" id="IPR036526">
    <property type="entry name" value="C-N_Hydrolase_sf"/>
</dbReference>
<gene>
    <name evidence="4" type="ordered locus">Clim_1008</name>
</gene>
<reference evidence="4 5" key="1">
    <citation type="submission" date="2008-05" db="EMBL/GenBank/DDBJ databases">
        <title>Complete sequence of Chlorobium limicola DSM 245.</title>
        <authorList>
            <consortium name="US DOE Joint Genome Institute"/>
            <person name="Lucas S."/>
            <person name="Copeland A."/>
            <person name="Lapidus A."/>
            <person name="Glavina del Rio T."/>
            <person name="Dalin E."/>
            <person name="Tice H."/>
            <person name="Bruce D."/>
            <person name="Goodwin L."/>
            <person name="Pitluck S."/>
            <person name="Schmutz J."/>
            <person name="Larimer F."/>
            <person name="Land M."/>
            <person name="Hauser L."/>
            <person name="Kyrpides N."/>
            <person name="Ovchinnikova G."/>
            <person name="Zhao F."/>
            <person name="Li T."/>
            <person name="Liu Z."/>
            <person name="Overmann J."/>
            <person name="Bryant D.A."/>
            <person name="Richardson P."/>
        </authorList>
    </citation>
    <scope>NUCLEOTIDE SEQUENCE [LARGE SCALE GENOMIC DNA]</scope>
    <source>
        <strain evidence="5">DSM 245 / NBRC 103803 / 6330</strain>
    </source>
</reference>
<dbReference type="eggNOG" id="COG0388">
    <property type="taxonomic scope" value="Bacteria"/>
</dbReference>
<keyword evidence="4" id="KW-0808">Transferase</keyword>
<dbReference type="PANTHER" id="PTHR43674">
    <property type="entry name" value="NITRILASE C965.09-RELATED"/>
    <property type="match status" value="1"/>
</dbReference>
<dbReference type="GO" id="GO:0016811">
    <property type="term" value="F:hydrolase activity, acting on carbon-nitrogen (but not peptide) bonds, in linear amides"/>
    <property type="evidence" value="ECO:0007669"/>
    <property type="project" value="TreeGrafter"/>
</dbReference>
<evidence type="ECO:0000313" key="5">
    <source>
        <dbReference type="Proteomes" id="UP000008841"/>
    </source>
</evidence>
<evidence type="ECO:0000313" key="4">
    <source>
        <dbReference type="EMBL" id="ACD90084.1"/>
    </source>
</evidence>
<dbReference type="Gene3D" id="3.60.110.10">
    <property type="entry name" value="Carbon-nitrogen hydrolase"/>
    <property type="match status" value="2"/>
</dbReference>
<feature type="region of interest" description="Disordered" evidence="2">
    <location>
        <begin position="499"/>
        <end position="518"/>
    </location>
</feature>
<dbReference type="SUPFAM" id="SSF56317">
    <property type="entry name" value="Carbon-nitrogen hydrolase"/>
    <property type="match status" value="2"/>
</dbReference>
<organism evidence="4 5">
    <name type="scientific">Chlorobium limicola (strain DSM 245 / NBRC 103803 / 6330)</name>
    <dbReference type="NCBI Taxonomy" id="290315"/>
    <lineage>
        <taxon>Bacteria</taxon>
        <taxon>Pseudomonadati</taxon>
        <taxon>Chlorobiota</taxon>
        <taxon>Chlorobiia</taxon>
        <taxon>Chlorobiales</taxon>
        <taxon>Chlorobiaceae</taxon>
        <taxon>Chlorobium/Pelodictyon group</taxon>
        <taxon>Chlorobium</taxon>
    </lineage>
</organism>
<keyword evidence="4" id="KW-0449">Lipoprotein</keyword>
<keyword evidence="4" id="KW-0012">Acyltransferase</keyword>
<dbReference type="KEGG" id="cli:Clim_1008"/>
<feature type="domain" description="CN hydrolase" evidence="3">
    <location>
        <begin position="4"/>
        <end position="242"/>
    </location>
</feature>
<dbReference type="EMBL" id="CP001097">
    <property type="protein sequence ID" value="ACD90084.1"/>
    <property type="molecule type" value="Genomic_DNA"/>
</dbReference>
<dbReference type="CDD" id="cd07197">
    <property type="entry name" value="nitrilase"/>
    <property type="match status" value="1"/>
</dbReference>
<dbReference type="InterPro" id="IPR003010">
    <property type="entry name" value="C-N_Hydrolase"/>
</dbReference>
<protein>
    <submittedName>
        <fullName evidence="4">Nitrilase/cyanide hydratase and apolipoprotein N-acyltransferase</fullName>
    </submittedName>
</protein>